<dbReference type="PRINTS" id="PR00468">
    <property type="entry name" value="PLTLPOXGNASE"/>
</dbReference>
<comment type="caution">
    <text evidence="12">Lacks conserved residue(s) required for the propagation of feature annotation.</text>
</comment>
<dbReference type="GO" id="GO:0046872">
    <property type="term" value="F:metal ion binding"/>
    <property type="evidence" value="ECO:0007669"/>
    <property type="project" value="UniProtKB-KW"/>
</dbReference>
<dbReference type="SUPFAM" id="SSF48484">
    <property type="entry name" value="Lipoxigenase"/>
    <property type="match status" value="1"/>
</dbReference>
<keyword evidence="17" id="KW-1185">Reference proteome</keyword>
<evidence type="ECO:0000256" key="12">
    <source>
        <dbReference type="PROSITE-ProRule" id="PRU00152"/>
    </source>
</evidence>
<feature type="domain" description="PLAT" evidence="14">
    <location>
        <begin position="54"/>
        <end position="182"/>
    </location>
</feature>
<dbReference type="GO" id="GO:0016702">
    <property type="term" value="F:oxidoreductase activity, acting on single donors with incorporation of molecular oxygen, incorporation of two atoms of oxygen"/>
    <property type="evidence" value="ECO:0007669"/>
    <property type="project" value="InterPro"/>
</dbReference>
<dbReference type="InterPro" id="IPR001246">
    <property type="entry name" value="LipOase_plant"/>
</dbReference>
<evidence type="ECO:0000256" key="6">
    <source>
        <dbReference type="ARBA" id="ARBA00022832"/>
    </source>
</evidence>
<name>A0A176WGM5_MARPO</name>
<dbReference type="PRINTS" id="PR00087">
    <property type="entry name" value="LIPOXYGENASE"/>
</dbReference>
<evidence type="ECO:0000256" key="8">
    <source>
        <dbReference type="ARBA" id="ARBA00023002"/>
    </source>
</evidence>
<evidence type="ECO:0000256" key="10">
    <source>
        <dbReference type="ARBA" id="ARBA00023098"/>
    </source>
</evidence>
<dbReference type="InterPro" id="IPR036392">
    <property type="entry name" value="PLAT/LH2_dom_sf"/>
</dbReference>
<dbReference type="InterPro" id="IPR020833">
    <property type="entry name" value="LipOase_Fe_BS"/>
</dbReference>
<proteinExistence type="inferred from homology"/>
<comment type="similarity">
    <text evidence="2 13">Belongs to the lipoxygenase family.</text>
</comment>
<evidence type="ECO:0000256" key="13">
    <source>
        <dbReference type="RuleBase" id="RU003974"/>
    </source>
</evidence>
<accession>A0A176WGM5</accession>
<reference evidence="16" key="1">
    <citation type="submission" date="2016-03" db="EMBL/GenBank/DDBJ databases">
        <title>Mechanisms controlling the formation of the plant cell surface in tip-growing cells are functionally conserved among land plants.</title>
        <authorList>
            <person name="Honkanen S."/>
            <person name="Jones V.A."/>
            <person name="Morieri G."/>
            <person name="Champion C."/>
            <person name="Hetherington A.J."/>
            <person name="Kelly S."/>
            <person name="Saint-Marcoux D."/>
            <person name="Proust H."/>
            <person name="Prescott H."/>
            <person name="Dolan L."/>
        </authorList>
    </citation>
    <scope>NUCLEOTIDE SEQUENCE [LARGE SCALE GENOMIC DNA]</scope>
    <source>
        <tissue evidence="16">Whole gametophyte</tissue>
    </source>
</reference>
<evidence type="ECO:0000256" key="9">
    <source>
        <dbReference type="ARBA" id="ARBA00023004"/>
    </source>
</evidence>
<dbReference type="InterPro" id="IPR000907">
    <property type="entry name" value="LipOase"/>
</dbReference>
<organism evidence="16 17">
    <name type="scientific">Marchantia polymorpha subsp. ruderalis</name>
    <dbReference type="NCBI Taxonomy" id="1480154"/>
    <lineage>
        <taxon>Eukaryota</taxon>
        <taxon>Viridiplantae</taxon>
        <taxon>Streptophyta</taxon>
        <taxon>Embryophyta</taxon>
        <taxon>Marchantiophyta</taxon>
        <taxon>Marchantiopsida</taxon>
        <taxon>Marchantiidae</taxon>
        <taxon>Marchantiales</taxon>
        <taxon>Marchantiaceae</taxon>
        <taxon>Marchantia</taxon>
    </lineage>
</organism>
<keyword evidence="9 13" id="KW-0408">Iron</keyword>
<keyword evidence="5" id="KW-0925">Oxylipin biosynthesis</keyword>
<keyword evidence="10" id="KW-0443">Lipid metabolism</keyword>
<evidence type="ECO:0000256" key="3">
    <source>
        <dbReference type="ARBA" id="ARBA00022516"/>
    </source>
</evidence>
<dbReference type="GO" id="GO:0006633">
    <property type="term" value="P:fatty acid biosynthetic process"/>
    <property type="evidence" value="ECO:0007669"/>
    <property type="project" value="UniProtKB-KW"/>
</dbReference>
<dbReference type="Gene3D" id="4.10.375.10">
    <property type="entry name" value="Lipoxygenase-1, Domain 2"/>
    <property type="match status" value="1"/>
</dbReference>
<keyword evidence="11" id="KW-0275">Fatty acid biosynthesis</keyword>
<dbReference type="GO" id="GO:0031408">
    <property type="term" value="P:oxylipin biosynthetic process"/>
    <property type="evidence" value="ECO:0007669"/>
    <property type="project" value="UniProtKB-KW"/>
</dbReference>
<dbReference type="Proteomes" id="UP000077202">
    <property type="component" value="Unassembled WGS sequence"/>
</dbReference>
<dbReference type="InterPro" id="IPR036226">
    <property type="entry name" value="LipOase_C_sf"/>
</dbReference>
<comment type="caution">
    <text evidence="16">The sequence shown here is derived from an EMBL/GenBank/DDBJ whole genome shotgun (WGS) entry which is preliminary data.</text>
</comment>
<evidence type="ECO:0000256" key="4">
    <source>
        <dbReference type="ARBA" id="ARBA00022723"/>
    </source>
</evidence>
<feature type="domain" description="Lipoxygenase" evidence="15">
    <location>
        <begin position="185"/>
        <end position="893"/>
    </location>
</feature>
<dbReference type="AlphaFoldDB" id="A0A176WGM5"/>
<dbReference type="PROSITE" id="PS50095">
    <property type="entry name" value="PLAT"/>
    <property type="match status" value="1"/>
</dbReference>
<dbReference type="Gene3D" id="1.20.245.10">
    <property type="entry name" value="Lipoxygenase-1, Domain 5"/>
    <property type="match status" value="1"/>
</dbReference>
<dbReference type="InterPro" id="IPR001024">
    <property type="entry name" value="PLAT/LH2_dom"/>
</dbReference>
<dbReference type="InterPro" id="IPR013819">
    <property type="entry name" value="LipOase_C"/>
</dbReference>
<dbReference type="Gene3D" id="2.60.60.20">
    <property type="entry name" value="PLAT/LH2 domain"/>
    <property type="match status" value="1"/>
</dbReference>
<evidence type="ECO:0000256" key="5">
    <source>
        <dbReference type="ARBA" id="ARBA00022767"/>
    </source>
</evidence>
<evidence type="ECO:0000259" key="14">
    <source>
        <dbReference type="PROSITE" id="PS50095"/>
    </source>
</evidence>
<keyword evidence="6" id="KW-0276">Fatty acid metabolism</keyword>
<dbReference type="PROSITE" id="PS00711">
    <property type="entry name" value="LIPOXYGENASE_1"/>
    <property type="match status" value="1"/>
</dbReference>
<dbReference type="SUPFAM" id="SSF49723">
    <property type="entry name" value="Lipase/lipooxygenase domain (PLAT/LH2 domain)"/>
    <property type="match status" value="1"/>
</dbReference>
<keyword evidence="7 13" id="KW-0223">Dioxygenase</keyword>
<dbReference type="PROSITE" id="PS51393">
    <property type="entry name" value="LIPOXYGENASE_3"/>
    <property type="match status" value="1"/>
</dbReference>
<gene>
    <name evidence="16" type="ORF">AXG93_1865s1350</name>
</gene>
<dbReference type="InterPro" id="IPR027433">
    <property type="entry name" value="Lipoxygenase_dom_3"/>
</dbReference>
<dbReference type="Gene3D" id="4.10.372.10">
    <property type="entry name" value="Lipoxygenase-1, Domain 3"/>
    <property type="match status" value="1"/>
</dbReference>
<dbReference type="Gene3D" id="3.10.450.60">
    <property type="match status" value="1"/>
</dbReference>
<dbReference type="Pfam" id="PF00305">
    <property type="entry name" value="Lipoxygenase"/>
    <property type="match status" value="1"/>
</dbReference>
<dbReference type="EMBL" id="LVLJ01000872">
    <property type="protein sequence ID" value="OAE32277.1"/>
    <property type="molecule type" value="Genomic_DNA"/>
</dbReference>
<keyword evidence="3" id="KW-0444">Lipid biosynthesis</keyword>
<evidence type="ECO:0000256" key="7">
    <source>
        <dbReference type="ARBA" id="ARBA00022964"/>
    </source>
</evidence>
<evidence type="ECO:0000313" key="17">
    <source>
        <dbReference type="Proteomes" id="UP000077202"/>
    </source>
</evidence>
<keyword evidence="8 13" id="KW-0560">Oxidoreductase</keyword>
<dbReference type="SMART" id="SM00308">
    <property type="entry name" value="LH2"/>
    <property type="match status" value="1"/>
</dbReference>
<sequence length="893" mass="99443">MSNSQNTGGKSIVKCIGCLDTQDPDKHLQRELLAADVEIKATILLTKKYVNDVKDFSSVIVDNALDLLGRKVTLQLVSVELDPKTNGPKLSSTFSIPQWALTDDVKPDNSFLAVDNYQYIVLFKVPNDFGEVGAFFIRNNHRNEFYLCGATLEMPDKSTIEFLCNSWVYNTSFYKHDRVFFSNKMYLPDATPPGLKELRSQDLKDLRGDGTGMRKEGERIYDYDVYNDLQLESDRRPVLGGSAQLPYPRRCRTGRPKAKYDPTSEASLKDSGVSTIYLPRDERFSRVKNSGFLASGIKAIAHFIVPAIISYFDDTPNEFSSFDEIKSLYDTGINLHGRLESSKIKPKSKAPADNPFILLDTIFDADGQDKSVIHFPLPDIVALDDKAWMLDEEFGRETLAGLNPVTIRLLTEFPPTSALDPAVYGPATALQNEHILPYLENMTVPDALKARRLFTVDHHDTFMTYMDRINALKDHGKSYAVRTIFFYTSKGQIIPVAIELSLPPPPGAKSAIRRVFTPPIDTGAGVQTDYLWELAKIHASSSDFGVHELISHWLRAHAVMEPIVIATNRQLSQVHPIFNLLYPVCKNTMNINAAARASLINAGGLVEQLFTPGMYSFEMSSVVYGAAWRFDREALPEDLIARGMAVPADSSQPGGVALVIDDYPFAKDGLDLWEAIQTWVSKCVDIAYPTNDAVQHDAELQSWWSEIVNVGHGDKKDAPWWPKADSKSSLVLILTTISWIAGPHHAAINFGQYAFAGYTPNKPSMMRRLVPEKDSAEYQELLADPDAFILSATTSETRATIAMALWEILSTHSIDEEYQGQRLTSNWTCDPRLRAAFSDFSAAMKDLEAKINARNTDPTLLNRSGKPQVPYTLLFPSSTSGITGKGVPYSVSI</sequence>
<keyword evidence="4 13" id="KW-0479">Metal-binding</keyword>
<dbReference type="Pfam" id="PF01477">
    <property type="entry name" value="PLAT"/>
    <property type="match status" value="1"/>
</dbReference>
<evidence type="ECO:0000256" key="1">
    <source>
        <dbReference type="ARBA" id="ARBA00001962"/>
    </source>
</evidence>
<evidence type="ECO:0000256" key="2">
    <source>
        <dbReference type="ARBA" id="ARBA00009419"/>
    </source>
</evidence>
<evidence type="ECO:0000259" key="15">
    <source>
        <dbReference type="PROSITE" id="PS51393"/>
    </source>
</evidence>
<dbReference type="PANTHER" id="PTHR11771">
    <property type="entry name" value="LIPOXYGENASE"/>
    <property type="match status" value="1"/>
</dbReference>
<evidence type="ECO:0008006" key="18">
    <source>
        <dbReference type="Google" id="ProtNLM"/>
    </source>
</evidence>
<dbReference type="GO" id="GO:0034440">
    <property type="term" value="P:lipid oxidation"/>
    <property type="evidence" value="ECO:0007669"/>
    <property type="project" value="InterPro"/>
</dbReference>
<evidence type="ECO:0000256" key="11">
    <source>
        <dbReference type="ARBA" id="ARBA00023160"/>
    </source>
</evidence>
<protein>
    <recommendedName>
        <fullName evidence="18">Lipoxygenase</fullName>
    </recommendedName>
</protein>
<comment type="cofactor">
    <cofactor evidence="1 13">
        <name>Fe cation</name>
        <dbReference type="ChEBI" id="CHEBI:24875"/>
    </cofactor>
</comment>
<evidence type="ECO:0000313" key="16">
    <source>
        <dbReference type="EMBL" id="OAE32277.1"/>
    </source>
</evidence>